<dbReference type="Pfam" id="PF14559">
    <property type="entry name" value="TPR_19"/>
    <property type="match status" value="2"/>
</dbReference>
<keyword evidence="7" id="KW-1185">Reference proteome</keyword>
<feature type="domain" description="Bacteriophage N4 adsorption protein A C-terminal" evidence="5">
    <location>
        <begin position="804"/>
        <end position="971"/>
    </location>
</feature>
<evidence type="ECO:0000259" key="5">
    <source>
        <dbReference type="Pfam" id="PF13283"/>
    </source>
</evidence>
<dbReference type="SMART" id="SM00028">
    <property type="entry name" value="TPR"/>
    <property type="match status" value="3"/>
</dbReference>
<dbReference type="Proteomes" id="UP000302163">
    <property type="component" value="Chromosome"/>
</dbReference>
<dbReference type="InterPro" id="IPR051012">
    <property type="entry name" value="CellSynth/LPSAsmb/PSIAsmb"/>
</dbReference>
<reference evidence="6 7" key="1">
    <citation type="submission" date="2019-05" db="EMBL/GenBank/DDBJ databases">
        <title>Complete genome sequence of Izhakiella calystegiae KSNA2, an endophyte isolated from beach morning glory (Calystegia soldanella).</title>
        <authorList>
            <person name="Jiang L."/>
            <person name="Jeong J.C."/>
            <person name="Kim C.Y."/>
            <person name="Kim D.H."/>
            <person name="Kim S.W."/>
            <person name="Lee j."/>
        </authorList>
    </citation>
    <scope>NUCLEOTIDE SEQUENCE [LARGE SCALE GENOMIC DNA]</scope>
    <source>
        <strain evidence="6 7">KSNA2</strain>
    </source>
</reference>
<keyword evidence="1" id="KW-0677">Repeat</keyword>
<dbReference type="Pfam" id="PF13283">
    <property type="entry name" value="NfrA_C"/>
    <property type="match status" value="1"/>
</dbReference>
<dbReference type="OrthoDB" id="7312176at2"/>
<evidence type="ECO:0000256" key="3">
    <source>
        <dbReference type="PROSITE-ProRule" id="PRU00339"/>
    </source>
</evidence>
<feature type="signal peptide" evidence="4">
    <location>
        <begin position="1"/>
        <end position="27"/>
    </location>
</feature>
<organism evidence="6 7">
    <name type="scientific">Jejubacter calystegiae</name>
    <dbReference type="NCBI Taxonomy" id="2579935"/>
    <lineage>
        <taxon>Bacteria</taxon>
        <taxon>Pseudomonadati</taxon>
        <taxon>Pseudomonadota</taxon>
        <taxon>Gammaproteobacteria</taxon>
        <taxon>Enterobacterales</taxon>
        <taxon>Enterobacteriaceae</taxon>
        <taxon>Jejubacter</taxon>
    </lineage>
</organism>
<dbReference type="EMBL" id="CP040428">
    <property type="protein sequence ID" value="QCT20387.1"/>
    <property type="molecule type" value="Genomic_DNA"/>
</dbReference>
<keyword evidence="2 3" id="KW-0802">TPR repeat</keyword>
<dbReference type="InterPro" id="IPR011990">
    <property type="entry name" value="TPR-like_helical_dom_sf"/>
</dbReference>
<dbReference type="Gene3D" id="1.25.40.10">
    <property type="entry name" value="Tetratricopeptide repeat domain"/>
    <property type="match status" value="2"/>
</dbReference>
<dbReference type="RefSeq" id="WP_138096262.1">
    <property type="nucleotide sequence ID" value="NZ_CP040428.1"/>
</dbReference>
<evidence type="ECO:0000256" key="1">
    <source>
        <dbReference type="ARBA" id="ARBA00022737"/>
    </source>
</evidence>
<feature type="chain" id="PRO_5020363246" evidence="4">
    <location>
        <begin position="28"/>
        <end position="984"/>
    </location>
</feature>
<dbReference type="PANTHER" id="PTHR45586">
    <property type="entry name" value="TPR REPEAT-CONTAINING PROTEIN PA4667"/>
    <property type="match status" value="1"/>
</dbReference>
<evidence type="ECO:0000256" key="4">
    <source>
        <dbReference type="SAM" id="SignalP"/>
    </source>
</evidence>
<dbReference type="InterPro" id="IPR019734">
    <property type="entry name" value="TPR_rpt"/>
</dbReference>
<proteinExistence type="predicted"/>
<keyword evidence="4" id="KW-0732">Signal</keyword>
<feature type="repeat" description="TPR" evidence="3">
    <location>
        <begin position="608"/>
        <end position="641"/>
    </location>
</feature>
<dbReference type="AlphaFoldDB" id="A0A4V1G7P7"/>
<gene>
    <name evidence="6" type="ORF">FEM41_12360</name>
</gene>
<dbReference type="KEGG" id="izh:FEM41_12360"/>
<name>A0A4V1G7P7_9ENTR</name>
<evidence type="ECO:0000313" key="6">
    <source>
        <dbReference type="EMBL" id="QCT20387.1"/>
    </source>
</evidence>
<dbReference type="PANTHER" id="PTHR45586:SF1">
    <property type="entry name" value="LIPOPOLYSACCHARIDE ASSEMBLY PROTEIN B"/>
    <property type="match status" value="1"/>
</dbReference>
<evidence type="ECO:0000256" key="2">
    <source>
        <dbReference type="ARBA" id="ARBA00022803"/>
    </source>
</evidence>
<accession>A0A4V1G7P7</accession>
<sequence length="984" mass="111486">MKPRSSKRLAAASLLIVSALYSSAPLAENASSLELSEYRYFVIYPHFEKALKAQKNNDEQTALREFQHIHKQAPDNIPLTLYLAEAQRHFGHDDRARALLDAQLKKFPNDARLARALNAIPVKVAPVTNREQLLAQLQRCEQSPTPQCRSEVGQNALRLNERDIAVQQLNDTRFAASEPGKRLRQDIIGRAIHQQAWEQADAMFSVLAREKSLTPAQEAQWFNVLIAGKRDDRLQQLQAQGLMNSTEQRINYATTLAERGERQRLARYLAQPQPRFQSAGDEKRWLYLLSRYSENPRSALAGFQPRFAENQRYLAGVELPELLRERRYQEAQQRLNALPADEWLNERFALSIALGDSQNAVALARRLRVQSPGNLALLDSLSYQLISIGQQRAAADMLLTAWPWRDNGAQSERLLQRLIGLIQRHPDWASPTQMASLLRPHASPDRRNLQARLLNVNSDCGQVRALLGDLSPRYDAASWQLLATCYQKTLPGMALYAFQQSEQRQPDKFTHSAVALQAWEVQDYRRAVQAWSTIPPAELDNPALFAAANSAQAAGDAAARDRWLDELRLRGATENEAYWWLHSRRYLPGQPQQALADINKALAIEPTTRALLSRAEIYRQQGEPRKALANLQAAEKREPDNAAIQAALGYSLWDNNQMSPARKALEKALASTPDDPTLVKQLAYVNQRLNDGKQTRHYAERVVDNIDYAAAAQPLNDDQRQERYNFRRLHEDVGRRWSFSLDSTVGLRSGATSAANNNLGGQPGQSYRSYGQMEAEYRIGRNMLLNGDLLSVYGRLYADTGSSGVVMPVKNPFLGTGVRWKPLRDYIFFLALEQQIPQGNGAESDTMLRASASFFNGGKYSDEWHPNGRGWLAQNLYLDAAHYIRQDNQAYTADYRISWHHKVAHGQTVEPYTHVQASAWRDGYTRTTYLGGVGVRWNTWSGETRYDAWPHKVSVGVEYQRTFRTVNQSAGERNNLFLTLGVHW</sequence>
<dbReference type="PROSITE" id="PS50005">
    <property type="entry name" value="TPR"/>
    <property type="match status" value="1"/>
</dbReference>
<protein>
    <submittedName>
        <fullName evidence="6">Tetratricopeptide repeat protein</fullName>
    </submittedName>
</protein>
<dbReference type="SUPFAM" id="SSF48452">
    <property type="entry name" value="TPR-like"/>
    <property type="match status" value="2"/>
</dbReference>
<dbReference type="InterPro" id="IPR025137">
    <property type="entry name" value="NfrA_C"/>
</dbReference>
<evidence type="ECO:0000313" key="7">
    <source>
        <dbReference type="Proteomes" id="UP000302163"/>
    </source>
</evidence>